<feature type="transmembrane region" description="Helical" evidence="23">
    <location>
        <begin position="1212"/>
        <end position="1233"/>
    </location>
</feature>
<feature type="transmembrane region" description="Helical" evidence="23">
    <location>
        <begin position="1410"/>
        <end position="1430"/>
    </location>
</feature>
<dbReference type="Pfam" id="PF02670">
    <property type="entry name" value="DXP_reductoisom"/>
    <property type="match status" value="1"/>
</dbReference>
<dbReference type="SUPFAM" id="SSF101447">
    <property type="entry name" value="Formin homology 2 domain (FH2 domain)"/>
    <property type="match status" value="1"/>
</dbReference>
<keyword evidence="11" id="KW-0479">Metal-binding</keyword>
<keyword evidence="9" id="KW-0813">Transport</keyword>
<gene>
    <name evidence="25" type="ORF">C1SCF055_LOCUS2149</name>
</gene>
<comment type="pathway">
    <text evidence="5">Isoprenoid biosynthesis; isopentenyl diphosphate biosynthesis via DXP pathway; isopentenyl diphosphate from 1-deoxy-D-xylulose 5-phosphate: step 1/6.</text>
</comment>
<reference evidence="26" key="2">
    <citation type="submission" date="2024-04" db="EMBL/GenBank/DDBJ databases">
        <authorList>
            <person name="Chen Y."/>
            <person name="Shah S."/>
            <person name="Dougan E. K."/>
            <person name="Thang M."/>
            <person name="Chan C."/>
        </authorList>
    </citation>
    <scope>NUCLEOTIDE SEQUENCE [LARGE SCALE GENOMIC DNA]</scope>
</reference>
<dbReference type="EMBL" id="CAMXCT020000091">
    <property type="protein sequence ID" value="CAL1127044.1"/>
    <property type="molecule type" value="Genomic_DNA"/>
</dbReference>
<feature type="region of interest" description="Disordered" evidence="22">
    <location>
        <begin position="1762"/>
        <end position="1795"/>
    </location>
</feature>
<dbReference type="Gene3D" id="3.40.50.720">
    <property type="entry name" value="NAD(P)-binding Rossmann-like Domain"/>
    <property type="match status" value="1"/>
</dbReference>
<keyword evidence="18" id="KW-0414">Isoprene biosynthesis</keyword>
<evidence type="ECO:0000256" key="12">
    <source>
        <dbReference type="ARBA" id="ARBA00022857"/>
    </source>
</evidence>
<comment type="subcellular location">
    <subcellularLocation>
        <location evidence="3">Membrane</location>
        <topology evidence="3">Multi-pass membrane protein</topology>
    </subcellularLocation>
    <subcellularLocation>
        <location evidence="4">Plastid</location>
        <location evidence="4">Apicoplast</location>
    </subcellularLocation>
</comment>
<evidence type="ECO:0000256" key="22">
    <source>
        <dbReference type="SAM" id="MobiDB-lite"/>
    </source>
</evidence>
<dbReference type="GO" id="GO:0051484">
    <property type="term" value="P:isopentenyl diphosphate biosynthetic process, methylerythritol 4-phosphate pathway involved in terpenoid biosynthetic process"/>
    <property type="evidence" value="ECO:0007669"/>
    <property type="project" value="TreeGrafter"/>
</dbReference>
<feature type="transmembrane region" description="Helical" evidence="23">
    <location>
        <begin position="1371"/>
        <end position="1390"/>
    </location>
</feature>
<dbReference type="Gene3D" id="1.20.1250.20">
    <property type="entry name" value="MFS general substrate transporter like domains"/>
    <property type="match status" value="1"/>
</dbReference>
<dbReference type="InterPro" id="IPR036259">
    <property type="entry name" value="MFS_trans_sf"/>
</dbReference>
<feature type="transmembrane region" description="Helical" evidence="23">
    <location>
        <begin position="1636"/>
        <end position="1658"/>
    </location>
</feature>
<dbReference type="Pfam" id="PF08436">
    <property type="entry name" value="DXP_redisom_C"/>
    <property type="match status" value="1"/>
</dbReference>
<keyword evidence="27" id="KW-1185">Reference proteome</keyword>
<dbReference type="SUPFAM" id="SSF51735">
    <property type="entry name" value="NAD(P)-binding Rossmann-fold domains"/>
    <property type="match status" value="1"/>
</dbReference>
<evidence type="ECO:0000256" key="13">
    <source>
        <dbReference type="ARBA" id="ARBA00022887"/>
    </source>
</evidence>
<reference evidence="25" key="1">
    <citation type="submission" date="2022-10" db="EMBL/GenBank/DDBJ databases">
        <authorList>
            <person name="Chen Y."/>
            <person name="Dougan E. K."/>
            <person name="Chan C."/>
            <person name="Rhodes N."/>
            <person name="Thang M."/>
        </authorList>
    </citation>
    <scope>NUCLEOTIDE SEQUENCE</scope>
</reference>
<keyword evidence="13" id="KW-0933">Apicoplast</keyword>
<dbReference type="Pfam" id="PF13288">
    <property type="entry name" value="DXPR_C"/>
    <property type="match status" value="1"/>
</dbReference>
<dbReference type="Pfam" id="PF03092">
    <property type="entry name" value="BT1"/>
    <property type="match status" value="1"/>
</dbReference>
<evidence type="ECO:0000256" key="23">
    <source>
        <dbReference type="SAM" id="Phobius"/>
    </source>
</evidence>
<dbReference type="InterPro" id="IPR039309">
    <property type="entry name" value="BT1"/>
</dbReference>
<dbReference type="Pfam" id="PF02181">
    <property type="entry name" value="FH2"/>
    <property type="match status" value="1"/>
</dbReference>
<dbReference type="SMART" id="SM00498">
    <property type="entry name" value="FH2"/>
    <property type="match status" value="1"/>
</dbReference>
<dbReference type="InterPro" id="IPR013644">
    <property type="entry name" value="DXP_reductoisomerase_C"/>
</dbReference>
<evidence type="ECO:0000256" key="21">
    <source>
        <dbReference type="SAM" id="Coils"/>
    </source>
</evidence>
<keyword evidence="21" id="KW-0175">Coiled coil</keyword>
<feature type="region of interest" description="Disordered" evidence="22">
    <location>
        <begin position="1879"/>
        <end position="2000"/>
    </location>
</feature>
<dbReference type="Proteomes" id="UP001152797">
    <property type="component" value="Unassembled WGS sequence"/>
</dbReference>
<comment type="cofactor">
    <cofactor evidence="2">
        <name>Mg(2+)</name>
        <dbReference type="ChEBI" id="CHEBI:18420"/>
    </cofactor>
</comment>
<feature type="transmembrane region" description="Helical" evidence="23">
    <location>
        <begin position="1280"/>
        <end position="1301"/>
    </location>
</feature>
<evidence type="ECO:0000313" key="26">
    <source>
        <dbReference type="EMBL" id="CAL1127044.1"/>
    </source>
</evidence>
<comment type="similarity">
    <text evidence="6">Belongs to the DXR family.</text>
</comment>
<evidence type="ECO:0000256" key="3">
    <source>
        <dbReference type="ARBA" id="ARBA00004141"/>
    </source>
</evidence>
<dbReference type="EMBL" id="CAMXCT030000091">
    <property type="protein sequence ID" value="CAL4760981.1"/>
    <property type="molecule type" value="Genomic_DNA"/>
</dbReference>
<evidence type="ECO:0000256" key="6">
    <source>
        <dbReference type="ARBA" id="ARBA00006825"/>
    </source>
</evidence>
<evidence type="ECO:0000256" key="10">
    <source>
        <dbReference type="ARBA" id="ARBA00022692"/>
    </source>
</evidence>
<sequence>MASLQTFALGAAPAPPAPSRGGVALGRRVEVKPISAGDSSGVWRQASLLAVPAVVAAGRKRSRVLRRSWAKGRNLVGTNTKETSNEAPSDKRISILGSTGSIGTQTLDICRQFPGRFKPVALAAGRNIELLLEQIKEFQPQMVACDESKLEELKEGVKDLKIPDYDPELLSGPEGQIEVARHPDCKTVVTGIVGCAGLIPTIEAIKAKKDIALANKETIIAGGPVIAPLIEEYGVSMLPVDSEHSAIFQCMQGIPKGGVKKIILTGSGGTFRDMSLEDMKKEDPEVLRQRSTTHPNWDMGAKITVDSSTMMNKGLEVIEAHWLYGVEYDDIEVVIHPQSIVHSAVECQDTAILMQTGWPDMRLPILYALSHPSRVPADLPNPRDGRNFDDWWIGDGKDGKLTFGKPDLEKYPCIRLAYKAGRIGGTMPAILSAANEQAVELLLTKEIDFLDIPSVLEKVMDKAEAEKKADPLLEGWGWCCLASAWHSDSVEQTLQKLKSLKLKDQRRALRFVIKGKDFRFATSNEAIGFLQPLADQNLLLRAKGTTPSPECPAAVPHHSALRCPEGHAIHRKGDPFGWWQDKKTCHACNKSFGPHTSYWRCTHNCKYNVCHHCFQMAACNEAQQMLEGSYDSTECGSDSAESTMDFRVSSGASVETWHFWAHRPWPMQLEQLAKAFEVPHAVLIHSQGLELEVIQSISQLQALPGTAQLTLETPEALLAQLLRDTTALRHLVSTLHLGLDVGSGEITANNDLRCASEELAAEGIRQDALRSLLMHLTDADSSTVPLAAAGLCALFKCQVGTVRAQLLDLWPEFGTPLMSCLMRDSSDGVAPVLMWLLQELEIAVDTFHKVAVELEGGYLTLSRRHPAALQLLLQRAEGLGAEHLVEAIEQQCPEIKVEGLDSELLKLLLASWPSDASVAFGHSCGGSQKLVQQGKWLKEEEQHFVSQLQQKLRCAVRSLKAMVPLVSLGDAQLEKSLQKIVVDGWDSTEWPDGQNLLHFLCEHHGDASAVRLAAELCPNLEVRDGQNLRAMDYALRNPNSAVAEQLLLVSQERLGQSFLEEHQSHATGGGDELPLEEEDVLKEDVFKTDKDVPEVLNVGGTGLETDQRDDDPSHNRATSTTIGRGRHAVTPDTTGRNAGERLGRDRVGIIGDMGWRCVAAVATKESINGQEFDGVCDLKQEANGSNDIEEVKVEEVKEGVEEELSLWTRKNFGIPFTGFICGYMLGLLMGTRYGFFLGYLGLEPYVMLAAGSIMRIPEVLLLPLGILTDSFPIFGLHRKPYLLIAWAIVGTALLMLSLWPLPDPYYCIGPDGNYNYLLPPCNPGAHEAKNFYVACSVLIAFGLALAQVSGDGLIIQYSQKEPIESRGKIKAEIMMMITAGMLTANLTVAFLMNSKEYLGTFDWGLGYDGIMIIALSFVCLLFVATVFFVREPKMVRLHRSRSTIRSNLRDSWTLMKSGAFMGILMFGFSTQMMVHINTTAGPLVKSRWAEVKVLPAQLYHMGSSVAEIAGVFLVKKYLLQSSWRRIFFSACVLAVILDAIPAFLTVFGIIRNQYFYLGEEILAAIPMAAIKLVSGLVLIEMAEPGREGLSIGLMGTVTQASAPFGTAISNQIFALFHPNLSDVRNFETDSDAFRRTVAWSYVVSYVTTLASFFLVFLIPDQKVEAQQRKENWGHKRSCLVDLGNRDQKDQKDQLGVHCMYALGGRQGMLNYPNWLKAVVVLKAKSRLGLRTIRRGTLHDLSLFFHASRQMICGLRLMGSADGEGPKSAMGPGPWDRPPTEHGEADPPGGEGDAPQRTQLGALFMLRTRLAKAMKENDLLREKVGELELLRTRLAILSEKPQGAPAAERIHMAPAPASATPSSAEGHHSLTTVKELKDLPTGCLESSSTSTEDGETETASHPETADDAELLADGTTETERMVDTAPPMATPEATPEGSDIVATPTKVPPKGKGKGKGKAPAPTAPGTLSGSGSDAGKGEAKGKAKGKGKVSAVEPTKPEVKPAQDLKTIPWTRYVVGAQITEGTIWDQVNEVYEHDHIMEALPMDEIEKRFGKATGQGVAVVKKEVKKPKTVKLSSIAQEQRFQIEVCLRTLPVGLNTGSKAARAIQDLDRSVMSCEAMSSLRRFLCPTDEQEQELRAKRRERSETPEPLIWDPVEQYMEELLVISGCSLRLSCWEFLYNLSERLAQLQENLQRFERMVRCFLTSTEIPVLLSLVLAFGNYLNGGKNEKRLGRADGFHVELLGRPGGLDLVNDTQGRNVRQLIFETFCEKYPSHSERLFEELAPVFDLVQRRIGKDAQGVPALRKSVRVEIEDLDKQLSQLKSEFTKKHHEMKECLKLIDNPAEKFVIEIPREFDDAKQHIDDLIRKKDTTLQQFKVVLANFKAETYRGDSIVVDGQLKDGNPKSEMTSEVWCKIWDNFFVPPERVLSFDAKRQKSLIEPRFCKAQGRDGHRRCRQK</sequence>
<evidence type="ECO:0000256" key="1">
    <source>
        <dbReference type="ARBA" id="ARBA00001936"/>
    </source>
</evidence>
<evidence type="ECO:0000313" key="25">
    <source>
        <dbReference type="EMBL" id="CAI3973669.1"/>
    </source>
</evidence>
<evidence type="ECO:0000259" key="24">
    <source>
        <dbReference type="PROSITE" id="PS51444"/>
    </source>
</evidence>
<dbReference type="EC" id="1.1.1.267" evidence="8"/>
<dbReference type="NCBIfam" id="TIGR00243">
    <property type="entry name" value="Dxr"/>
    <property type="match status" value="1"/>
</dbReference>
<dbReference type="SUPFAM" id="SSF55347">
    <property type="entry name" value="Glyceraldehyde-3-phosphate dehydrogenase-like, C-terminal domain"/>
    <property type="match status" value="1"/>
</dbReference>
<dbReference type="PROSITE" id="PS51444">
    <property type="entry name" value="FH2"/>
    <property type="match status" value="1"/>
</dbReference>
<dbReference type="EMBL" id="CAMXCT010000091">
    <property type="protein sequence ID" value="CAI3973669.1"/>
    <property type="molecule type" value="Genomic_DNA"/>
</dbReference>
<evidence type="ECO:0000256" key="4">
    <source>
        <dbReference type="ARBA" id="ARBA00004467"/>
    </source>
</evidence>
<accession>A0A9P1FE68</accession>
<evidence type="ECO:0000256" key="18">
    <source>
        <dbReference type="ARBA" id="ARBA00023229"/>
    </source>
</evidence>
<comment type="similarity">
    <text evidence="7">Belongs to the major facilitator superfamily. Folate-biopterin transporter (TC 2.A.71) family.</text>
</comment>
<dbReference type="InterPro" id="IPR036291">
    <property type="entry name" value="NAD(P)-bd_dom_sf"/>
</dbReference>
<keyword evidence="17" id="KW-0464">Manganese</keyword>
<feature type="transmembrane region" description="Helical" evidence="23">
    <location>
        <begin position="1451"/>
        <end position="1476"/>
    </location>
</feature>
<dbReference type="HAMAP" id="MF_00183">
    <property type="entry name" value="DXP_reductoisom"/>
    <property type="match status" value="1"/>
</dbReference>
<dbReference type="InterPro" id="IPR026877">
    <property type="entry name" value="DXPR_C"/>
</dbReference>
<dbReference type="InterPro" id="IPR036169">
    <property type="entry name" value="DXPR_C_sf"/>
</dbReference>
<dbReference type="SUPFAM" id="SSF69055">
    <property type="entry name" value="1-deoxy-D-xylulose-5-phosphate reductoisomerase, C-terminal domain"/>
    <property type="match status" value="1"/>
</dbReference>
<comment type="cofactor">
    <cofactor evidence="1">
        <name>Mn(2+)</name>
        <dbReference type="ChEBI" id="CHEBI:29035"/>
    </cofactor>
</comment>
<name>A0A9P1FE68_9DINO</name>
<dbReference type="GO" id="GO:0030604">
    <property type="term" value="F:1-deoxy-D-xylulose-5-phosphate reductoisomerase activity"/>
    <property type="evidence" value="ECO:0007669"/>
    <property type="project" value="UniProtKB-EC"/>
</dbReference>
<dbReference type="GO" id="GO:0016020">
    <property type="term" value="C:membrane"/>
    <property type="evidence" value="ECO:0007669"/>
    <property type="project" value="UniProtKB-SubCell"/>
</dbReference>
<dbReference type="InterPro" id="IPR003821">
    <property type="entry name" value="DXP_reductoisomerase"/>
</dbReference>
<evidence type="ECO:0000256" key="20">
    <source>
        <dbReference type="ARBA" id="ARBA00073770"/>
    </source>
</evidence>
<evidence type="ECO:0000256" key="17">
    <source>
        <dbReference type="ARBA" id="ARBA00023211"/>
    </source>
</evidence>
<dbReference type="Gene3D" id="1.20.58.2220">
    <property type="entry name" value="Formin, FH2 domain"/>
    <property type="match status" value="1"/>
</dbReference>
<keyword evidence="10 23" id="KW-0812">Transmembrane</keyword>
<dbReference type="InterPro" id="IPR013512">
    <property type="entry name" value="DXP_reductoisomerase_N"/>
</dbReference>
<dbReference type="GO" id="GO:0030145">
    <property type="term" value="F:manganese ion binding"/>
    <property type="evidence" value="ECO:0007669"/>
    <property type="project" value="TreeGrafter"/>
</dbReference>
<proteinExistence type="inferred from homology"/>
<feature type="transmembrane region" description="Helical" evidence="23">
    <location>
        <begin position="1245"/>
        <end position="1268"/>
    </location>
</feature>
<evidence type="ECO:0000256" key="7">
    <source>
        <dbReference type="ARBA" id="ARBA00007015"/>
    </source>
</evidence>
<feature type="transmembrane region" description="Helical" evidence="23">
    <location>
        <begin position="1591"/>
        <end position="1616"/>
    </location>
</feature>
<keyword evidence="16 23" id="KW-0472">Membrane</keyword>
<feature type="domain" description="FH2" evidence="24">
    <location>
        <begin position="1995"/>
        <end position="2400"/>
    </location>
</feature>
<keyword evidence="13" id="KW-0934">Plastid</keyword>
<feature type="compositionally biased region" description="Low complexity" evidence="22">
    <location>
        <begin position="1957"/>
        <end position="1973"/>
    </location>
</feature>
<evidence type="ECO:0000256" key="15">
    <source>
        <dbReference type="ARBA" id="ARBA00023002"/>
    </source>
</evidence>
<dbReference type="InterPro" id="IPR015425">
    <property type="entry name" value="FH2_Formin"/>
</dbReference>
<dbReference type="Gene3D" id="1.10.1740.10">
    <property type="match status" value="1"/>
</dbReference>
<dbReference type="PANTHER" id="PTHR30525:SF0">
    <property type="entry name" value="1-DEOXY-D-XYLULOSE 5-PHOSPHATE REDUCTOISOMERASE, CHLOROPLASTIC"/>
    <property type="match status" value="1"/>
</dbReference>
<keyword evidence="14 23" id="KW-1133">Transmembrane helix</keyword>
<dbReference type="PANTHER" id="PTHR30525">
    <property type="entry name" value="1-DEOXY-D-XYLULOSE 5-PHOSPHATE REDUCTOISOMERASE"/>
    <property type="match status" value="1"/>
</dbReference>
<feature type="coiled-coil region" evidence="21">
    <location>
        <begin position="2303"/>
        <end position="2330"/>
    </location>
</feature>
<keyword evidence="12" id="KW-0521">NADP</keyword>
<feature type="transmembrane region" description="Helical" evidence="23">
    <location>
        <begin position="1526"/>
        <end position="1549"/>
    </location>
</feature>
<evidence type="ECO:0000256" key="11">
    <source>
        <dbReference type="ARBA" id="ARBA00022723"/>
    </source>
</evidence>
<dbReference type="InterPro" id="IPR042201">
    <property type="entry name" value="FH2_Formin_sf"/>
</dbReference>
<dbReference type="GO" id="GO:0070402">
    <property type="term" value="F:NADPH binding"/>
    <property type="evidence" value="ECO:0007669"/>
    <property type="project" value="InterPro"/>
</dbReference>
<evidence type="ECO:0000256" key="8">
    <source>
        <dbReference type="ARBA" id="ARBA00012366"/>
    </source>
</evidence>
<feature type="transmembrane region" description="Helical" evidence="23">
    <location>
        <begin position="1561"/>
        <end position="1579"/>
    </location>
</feature>
<dbReference type="FunFam" id="3.40.50.720:FF:000045">
    <property type="entry name" value="1-deoxy-D-xylulose 5-phosphate reductoisomerase"/>
    <property type="match status" value="1"/>
</dbReference>
<evidence type="ECO:0000256" key="9">
    <source>
        <dbReference type="ARBA" id="ARBA00022448"/>
    </source>
</evidence>
<evidence type="ECO:0000256" key="2">
    <source>
        <dbReference type="ARBA" id="ARBA00001946"/>
    </source>
</evidence>
<keyword evidence="15" id="KW-0560">Oxidoreductase</keyword>
<dbReference type="OrthoDB" id="449536at2759"/>
<organism evidence="25">
    <name type="scientific">Cladocopium goreaui</name>
    <dbReference type="NCBI Taxonomy" id="2562237"/>
    <lineage>
        <taxon>Eukaryota</taxon>
        <taxon>Sar</taxon>
        <taxon>Alveolata</taxon>
        <taxon>Dinophyceae</taxon>
        <taxon>Suessiales</taxon>
        <taxon>Symbiodiniaceae</taxon>
        <taxon>Cladocopium</taxon>
    </lineage>
</organism>
<evidence type="ECO:0000256" key="16">
    <source>
        <dbReference type="ARBA" id="ARBA00023136"/>
    </source>
</evidence>
<evidence type="ECO:0000256" key="5">
    <source>
        <dbReference type="ARBA" id="ARBA00005094"/>
    </source>
</evidence>
<comment type="caution">
    <text evidence="25">The sequence shown here is derived from an EMBL/GenBank/DDBJ whole genome shotgun (WGS) entry which is preliminary data.</text>
</comment>
<evidence type="ECO:0000256" key="19">
    <source>
        <dbReference type="ARBA" id="ARBA00048543"/>
    </source>
</evidence>
<evidence type="ECO:0000313" key="27">
    <source>
        <dbReference type="Proteomes" id="UP001152797"/>
    </source>
</evidence>
<feature type="compositionally biased region" description="Low complexity" evidence="22">
    <location>
        <begin position="1923"/>
        <end position="1947"/>
    </location>
</feature>
<dbReference type="SUPFAM" id="SSF103473">
    <property type="entry name" value="MFS general substrate transporter"/>
    <property type="match status" value="1"/>
</dbReference>
<protein>
    <recommendedName>
        <fullName evidence="20">1-deoxy-D-xylulose 5-phosphate reductoisomerase, apicoplastic</fullName>
        <ecNumber evidence="8">1.1.1.267</ecNumber>
    </recommendedName>
</protein>
<feature type="region of interest" description="Disordered" evidence="22">
    <location>
        <begin position="1095"/>
        <end position="1141"/>
    </location>
</feature>
<evidence type="ECO:0000256" key="14">
    <source>
        <dbReference type="ARBA" id="ARBA00022989"/>
    </source>
</evidence>
<comment type="catalytic activity">
    <reaction evidence="19">
        <text>2-C-methyl-D-erythritol 4-phosphate + NADP(+) = 1-deoxy-D-xylulose 5-phosphate + NADPH + H(+)</text>
        <dbReference type="Rhea" id="RHEA:13717"/>
        <dbReference type="ChEBI" id="CHEBI:15378"/>
        <dbReference type="ChEBI" id="CHEBI:57783"/>
        <dbReference type="ChEBI" id="CHEBI:57792"/>
        <dbReference type="ChEBI" id="CHEBI:58262"/>
        <dbReference type="ChEBI" id="CHEBI:58349"/>
        <dbReference type="EC" id="1.1.1.267"/>
    </reaction>
    <physiologicalReaction direction="right-to-left" evidence="19">
        <dbReference type="Rhea" id="RHEA:13719"/>
    </physiologicalReaction>
</comment>